<comment type="similarity">
    <text evidence="4 14">Belongs to the RNR ribonuclease family.</text>
</comment>
<dbReference type="InterPro" id="IPR022966">
    <property type="entry name" value="RNase_II/R_CS"/>
</dbReference>
<evidence type="ECO:0000256" key="2">
    <source>
        <dbReference type="ARBA" id="ARBA00001946"/>
    </source>
</evidence>
<dbReference type="EC" id="3.1.13.1" evidence="5"/>
<name>A0ABQ9EV06_TEGGR</name>
<evidence type="ECO:0000256" key="10">
    <source>
        <dbReference type="ARBA" id="ARBA00022835"/>
    </source>
</evidence>
<gene>
    <name evidence="17" type="ORF">KUTeg_014665</name>
</gene>
<evidence type="ECO:0000256" key="5">
    <source>
        <dbReference type="ARBA" id="ARBA00012163"/>
    </source>
</evidence>
<evidence type="ECO:0000256" key="11">
    <source>
        <dbReference type="ARBA" id="ARBA00022839"/>
    </source>
</evidence>
<organism evidence="17 18">
    <name type="scientific">Tegillarca granosa</name>
    <name type="common">Malaysian cockle</name>
    <name type="synonym">Anadara granosa</name>
    <dbReference type="NCBI Taxonomy" id="220873"/>
    <lineage>
        <taxon>Eukaryota</taxon>
        <taxon>Metazoa</taxon>
        <taxon>Spiralia</taxon>
        <taxon>Lophotrochozoa</taxon>
        <taxon>Mollusca</taxon>
        <taxon>Bivalvia</taxon>
        <taxon>Autobranchia</taxon>
        <taxon>Pteriomorphia</taxon>
        <taxon>Arcoida</taxon>
        <taxon>Arcoidea</taxon>
        <taxon>Arcidae</taxon>
        <taxon>Tegillarca</taxon>
    </lineage>
</organism>
<comment type="catalytic activity">
    <reaction evidence="1">
        <text>Exonucleolytic cleavage in the 3'- to 5'-direction to yield nucleoside 5'-phosphates.</text>
        <dbReference type="EC" id="3.1.13.1"/>
    </reaction>
</comment>
<evidence type="ECO:0000313" key="18">
    <source>
        <dbReference type="Proteomes" id="UP001217089"/>
    </source>
</evidence>
<evidence type="ECO:0000313" key="17">
    <source>
        <dbReference type="EMBL" id="KAJ8307781.1"/>
    </source>
</evidence>
<reference evidence="17 18" key="1">
    <citation type="submission" date="2022-12" db="EMBL/GenBank/DDBJ databases">
        <title>Chromosome-level genome of Tegillarca granosa.</title>
        <authorList>
            <person name="Kim J."/>
        </authorList>
    </citation>
    <scope>NUCLEOTIDE SEQUENCE [LARGE SCALE GENOMIC DNA]</scope>
    <source>
        <strain evidence="17">Teg-2019</strain>
        <tissue evidence="17">Adductor muscle</tissue>
    </source>
</reference>
<dbReference type="Pfam" id="PF00773">
    <property type="entry name" value="RNB"/>
    <property type="match status" value="1"/>
</dbReference>
<evidence type="ECO:0000256" key="14">
    <source>
        <dbReference type="RuleBase" id="RU003901"/>
    </source>
</evidence>
<keyword evidence="10" id="KW-0271">Exosome</keyword>
<accession>A0ABQ9EV06</accession>
<dbReference type="PANTHER" id="PTHR23355:SF30">
    <property type="entry name" value="DIS3-LIKE EXONUCLEASE 1"/>
    <property type="match status" value="1"/>
</dbReference>
<keyword evidence="11" id="KW-0269">Exonuclease</keyword>
<dbReference type="Gene3D" id="3.40.50.1010">
    <property type="entry name" value="5'-nuclease"/>
    <property type="match status" value="1"/>
</dbReference>
<feature type="compositionally biased region" description="Acidic residues" evidence="15">
    <location>
        <begin position="242"/>
        <end position="255"/>
    </location>
</feature>
<dbReference type="InterPro" id="IPR001900">
    <property type="entry name" value="RNase_II/R"/>
</dbReference>
<evidence type="ECO:0000259" key="16">
    <source>
        <dbReference type="SMART" id="SM00955"/>
    </source>
</evidence>
<dbReference type="Pfam" id="PF17849">
    <property type="entry name" value="OB_Dis3"/>
    <property type="match status" value="1"/>
</dbReference>
<dbReference type="InterPro" id="IPR033771">
    <property type="entry name" value="Rrp44_CSD1"/>
</dbReference>
<evidence type="ECO:0000256" key="12">
    <source>
        <dbReference type="ARBA" id="ARBA00022842"/>
    </source>
</evidence>
<dbReference type="SUPFAM" id="SSF50249">
    <property type="entry name" value="Nucleic acid-binding proteins"/>
    <property type="match status" value="2"/>
</dbReference>
<dbReference type="PROSITE" id="PS01175">
    <property type="entry name" value="RIBONUCLEASE_II"/>
    <property type="match status" value="1"/>
</dbReference>
<dbReference type="EMBL" id="JARBDR010000719">
    <property type="protein sequence ID" value="KAJ8307781.1"/>
    <property type="molecule type" value="Genomic_DNA"/>
</dbReference>
<comment type="subcellular location">
    <subcellularLocation>
        <location evidence="3">Cytoplasm</location>
    </subcellularLocation>
</comment>
<comment type="caution">
    <text evidence="17">The sequence shown here is derived from an EMBL/GenBank/DDBJ whole genome shotgun (WGS) entry which is preliminary data.</text>
</comment>
<dbReference type="Gene3D" id="2.40.50.690">
    <property type="match status" value="1"/>
</dbReference>
<dbReference type="PANTHER" id="PTHR23355">
    <property type="entry name" value="RIBONUCLEASE"/>
    <property type="match status" value="1"/>
</dbReference>
<feature type="domain" description="RNB" evidence="16">
    <location>
        <begin position="389"/>
        <end position="725"/>
    </location>
</feature>
<keyword evidence="12" id="KW-0460">Magnesium</keyword>
<keyword evidence="18" id="KW-1185">Reference proteome</keyword>
<evidence type="ECO:0000256" key="8">
    <source>
        <dbReference type="ARBA" id="ARBA00022722"/>
    </source>
</evidence>
<feature type="region of interest" description="Disordered" evidence="15">
    <location>
        <begin position="238"/>
        <end position="259"/>
    </location>
</feature>
<evidence type="ECO:0000256" key="3">
    <source>
        <dbReference type="ARBA" id="ARBA00004496"/>
    </source>
</evidence>
<keyword evidence="13" id="KW-0694">RNA-binding</keyword>
<evidence type="ECO:0000256" key="9">
    <source>
        <dbReference type="ARBA" id="ARBA00022801"/>
    </source>
</evidence>
<evidence type="ECO:0000256" key="15">
    <source>
        <dbReference type="SAM" id="MobiDB-lite"/>
    </source>
</evidence>
<evidence type="ECO:0000256" key="13">
    <source>
        <dbReference type="ARBA" id="ARBA00022884"/>
    </source>
</evidence>
<dbReference type="SMART" id="SM00955">
    <property type="entry name" value="RNB"/>
    <property type="match status" value="1"/>
</dbReference>
<comment type="cofactor">
    <cofactor evidence="2">
        <name>Mg(2+)</name>
        <dbReference type="ChEBI" id="CHEBI:18420"/>
    </cofactor>
</comment>
<keyword evidence="8" id="KW-0540">Nuclease</keyword>
<keyword evidence="9" id="KW-0378">Hydrolase</keyword>
<evidence type="ECO:0000256" key="7">
    <source>
        <dbReference type="ARBA" id="ARBA00022490"/>
    </source>
</evidence>
<evidence type="ECO:0000256" key="6">
    <source>
        <dbReference type="ARBA" id="ARBA00016366"/>
    </source>
</evidence>
<dbReference type="InterPro" id="IPR050180">
    <property type="entry name" value="RNR_Ribonuclease"/>
</dbReference>
<dbReference type="Gene3D" id="2.40.50.700">
    <property type="match status" value="1"/>
</dbReference>
<sequence length="876" mass="98519">MSSGEEPLEKGNRHVRLKNVNGKHISVVREVYRRDDIPCQSLLCLANCPNEKDDVGLLPADITHYVIPDCQVARDYLEIFETPEITGIIFLQTVAHSILTDCSNKTINVFVLTLKEYLDTFWKLAVLGLMELYDSITASLETKIKSKGYLGYLPTEVLEAGLKSGQFIQGFINVNKSNAAEEAFVKRKRRDPKDNEGSDILIHGKSSRNRAIHGDLVVVELLPRSEWRGRSLVIKEEKQEKEDAEENDDTEEMEESSNVMPTGQVVGIVQRQWREYVATFSQNEDAGSGKVLVIPWDFRIPKIRISTRQVNTLKDQRIVVKIDSWDVDSQYPNGHFVKSLGPIGDLETEICALLVENSILLTSFSEAQELPVDTSEHPWEIEASELTKRRDLRDTHLIFSIDPKGCEDVDDTLSVRYLDNGNIELGVHIADVTHFVKPGSLTDQEAKIRSTTVYLADRRYDMLPSILSANLCSLISGVDRYAVSVIWELDSCYEVVDIAQAMFDGISVTKIVENVPELKEIPQNKLSYKVEELRSFVSLLMEIARHLKAKRIQGGALELESVEVQVQLTETKSIADLTPKDHLEIHDTIAECMIFANHWVAKKIAEVFPNNALLRHHPLPKEEQFANLLSCAAARGFTINITTNKDLADSLDKCVIPGDPEVNKLLRSLATMAMSNASYFSTGNLSRTEFFHYGLALDLYTHFTSPIRRYADVLVHRQLMAAIGYTGSSGLPGNVELDELAEHINYKHRWTGGTITKTDQSVIVCSMFGSQMYSLLDHVTVRISLNDSWAHSASTRIDIVSNQPFISSIQQEDTHKQQKANMIKEVSAAAVERRILTSSYELGVNFEQIKAEYGQTSSNQSFYCLFESFKESAICS</sequence>
<dbReference type="InterPro" id="IPR012340">
    <property type="entry name" value="NA-bd_OB-fold"/>
</dbReference>
<evidence type="ECO:0000256" key="4">
    <source>
        <dbReference type="ARBA" id="ARBA00005785"/>
    </source>
</evidence>
<proteinExistence type="inferred from homology"/>
<protein>
    <recommendedName>
        <fullName evidence="6">DIS3-like exonuclease 1</fullName>
        <ecNumber evidence="5">3.1.13.1</ecNumber>
    </recommendedName>
</protein>
<evidence type="ECO:0000256" key="1">
    <source>
        <dbReference type="ARBA" id="ARBA00001849"/>
    </source>
</evidence>
<keyword evidence="7" id="KW-0963">Cytoplasm</keyword>
<dbReference type="Pfam" id="PF17216">
    <property type="entry name" value="Rrp44_CSD1"/>
    <property type="match status" value="1"/>
</dbReference>
<dbReference type="Proteomes" id="UP001217089">
    <property type="component" value="Unassembled WGS sequence"/>
</dbReference>
<dbReference type="InterPro" id="IPR041505">
    <property type="entry name" value="Dis3_CSD2"/>
</dbReference>